<sequence>MNPDFRGYVPIVGAIIGRDVVVVAASAGGVEALRSLLGGLPGDLRAAVMVVLHISPRAGSALPGILDRSGPLKAAAAQDGEPLRHGRVYVAPPDLHLLLDGDAVRLSRGPRHNGHRPAADPLFLSAAAFAGPRTLAVVLSGTLDDGARGCAQVESRGGLVAVQDPEESPFDGMPRAAIAATARPMVAGLADIAEWIVRQSDGAREVKGEAVDQELERELSPFYSAGALPRPPGDLSALTCPDCNGPLYEVPTSPNGHYQCIVGHAWSLESMIDGQGEAVERAFWVTILRLEERLHLLTRMLSTAQRHGQTVTARWLRRQVEQDRDTVKALRRLQSQSGWESPVAVTEGDRRR</sequence>
<gene>
    <name evidence="6" type="ORF">F5972_30525</name>
</gene>
<dbReference type="PANTHER" id="PTHR42872:SF6">
    <property type="entry name" value="PROTEIN-GLUTAMATE METHYLESTERASE_PROTEIN-GLUTAMINE GLUTAMINASE"/>
    <property type="match status" value="1"/>
</dbReference>
<dbReference type="PIRSF" id="PIRSF036461">
    <property type="entry name" value="Chmtx_methlestr"/>
    <property type="match status" value="1"/>
</dbReference>
<evidence type="ECO:0000313" key="7">
    <source>
        <dbReference type="Proteomes" id="UP000327011"/>
    </source>
</evidence>
<evidence type="ECO:0000313" key="6">
    <source>
        <dbReference type="EMBL" id="KAA9374578.1"/>
    </source>
</evidence>
<dbReference type="Proteomes" id="UP000327011">
    <property type="component" value="Unassembled WGS sequence"/>
</dbReference>
<dbReference type="GO" id="GO:0005737">
    <property type="term" value="C:cytoplasm"/>
    <property type="evidence" value="ECO:0007669"/>
    <property type="project" value="InterPro"/>
</dbReference>
<dbReference type="CDD" id="cd16433">
    <property type="entry name" value="CheB"/>
    <property type="match status" value="1"/>
</dbReference>
<evidence type="ECO:0000256" key="3">
    <source>
        <dbReference type="ARBA" id="ARBA00048267"/>
    </source>
</evidence>
<dbReference type="GO" id="GO:0006935">
    <property type="term" value="P:chemotaxis"/>
    <property type="evidence" value="ECO:0007669"/>
    <property type="project" value="UniProtKB-UniRule"/>
</dbReference>
<dbReference type="InterPro" id="IPR011247">
    <property type="entry name" value="Chemotax_prot-Glu_Me-esterase"/>
</dbReference>
<feature type="active site" evidence="4">
    <location>
        <position position="145"/>
    </location>
</feature>
<comment type="caution">
    <text evidence="6">The sequence shown here is derived from an EMBL/GenBank/DDBJ whole genome shotgun (WGS) entry which is preliminary data.</text>
</comment>
<organism evidence="6 7">
    <name type="scientific">Microbispora cellulosiformans</name>
    <dbReference type="NCBI Taxonomy" id="2614688"/>
    <lineage>
        <taxon>Bacteria</taxon>
        <taxon>Bacillati</taxon>
        <taxon>Actinomycetota</taxon>
        <taxon>Actinomycetes</taxon>
        <taxon>Streptosporangiales</taxon>
        <taxon>Streptosporangiaceae</taxon>
        <taxon>Microbispora</taxon>
    </lineage>
</organism>
<feature type="active site" evidence="4">
    <location>
        <position position="26"/>
    </location>
</feature>
<evidence type="ECO:0000256" key="4">
    <source>
        <dbReference type="PROSITE-ProRule" id="PRU00050"/>
    </source>
</evidence>
<accession>A0A5J5JWI1</accession>
<dbReference type="InterPro" id="IPR000673">
    <property type="entry name" value="Sig_transdc_resp-reg_Me-estase"/>
</dbReference>
<keyword evidence="7" id="KW-1185">Reference proteome</keyword>
<name>A0A5J5JWI1_9ACTN</name>
<feature type="domain" description="CheB-type methylesterase" evidence="5">
    <location>
        <begin position="14"/>
        <end position="203"/>
    </location>
</feature>
<dbReference type="GO" id="GO:0008984">
    <property type="term" value="F:protein-glutamate methylesterase activity"/>
    <property type="evidence" value="ECO:0007669"/>
    <property type="project" value="UniProtKB-EC"/>
</dbReference>
<dbReference type="EMBL" id="VYTZ01000015">
    <property type="protein sequence ID" value="KAA9374578.1"/>
    <property type="molecule type" value="Genomic_DNA"/>
</dbReference>
<dbReference type="InterPro" id="IPR035909">
    <property type="entry name" value="CheB_C"/>
</dbReference>
<dbReference type="SUPFAM" id="SSF52738">
    <property type="entry name" value="Methylesterase CheB, C-terminal domain"/>
    <property type="match status" value="1"/>
</dbReference>
<evidence type="ECO:0000256" key="1">
    <source>
        <dbReference type="ARBA" id="ARBA00022801"/>
    </source>
</evidence>
<keyword evidence="1 4" id="KW-0378">Hydrolase</keyword>
<dbReference type="Pfam" id="PF01339">
    <property type="entry name" value="CheB_methylest"/>
    <property type="match status" value="1"/>
</dbReference>
<proteinExistence type="predicted"/>
<dbReference type="Gene3D" id="3.40.50.180">
    <property type="entry name" value="Methylesterase CheB, C-terminal domain"/>
    <property type="match status" value="1"/>
</dbReference>
<comment type="catalytic activity">
    <reaction evidence="3">
        <text>[protein]-L-glutamate 5-O-methyl ester + H2O = L-glutamyl-[protein] + methanol + H(+)</text>
        <dbReference type="Rhea" id="RHEA:23236"/>
        <dbReference type="Rhea" id="RHEA-COMP:10208"/>
        <dbReference type="Rhea" id="RHEA-COMP:10311"/>
        <dbReference type="ChEBI" id="CHEBI:15377"/>
        <dbReference type="ChEBI" id="CHEBI:15378"/>
        <dbReference type="ChEBI" id="CHEBI:17790"/>
        <dbReference type="ChEBI" id="CHEBI:29973"/>
        <dbReference type="ChEBI" id="CHEBI:82795"/>
        <dbReference type="EC" id="3.1.1.61"/>
    </reaction>
</comment>
<dbReference type="PROSITE" id="PS50122">
    <property type="entry name" value="CHEB"/>
    <property type="match status" value="1"/>
</dbReference>
<dbReference type="AlphaFoldDB" id="A0A5J5JWI1"/>
<evidence type="ECO:0000256" key="2">
    <source>
        <dbReference type="ARBA" id="ARBA00039140"/>
    </source>
</evidence>
<dbReference type="PANTHER" id="PTHR42872">
    <property type="entry name" value="PROTEIN-GLUTAMATE METHYLESTERASE/PROTEIN-GLUTAMINE GLUTAMINASE"/>
    <property type="match status" value="1"/>
</dbReference>
<feature type="active site" evidence="4">
    <location>
        <position position="53"/>
    </location>
</feature>
<dbReference type="GO" id="GO:0000156">
    <property type="term" value="F:phosphorelay response regulator activity"/>
    <property type="evidence" value="ECO:0007669"/>
    <property type="project" value="InterPro"/>
</dbReference>
<keyword evidence="4" id="KW-0145">Chemotaxis</keyword>
<reference evidence="6 7" key="1">
    <citation type="submission" date="2019-09" db="EMBL/GenBank/DDBJ databases">
        <title>Screening of Novel Bioactive Compounds from Soil-Associated.</title>
        <authorList>
            <person name="Gong X."/>
        </authorList>
    </citation>
    <scope>NUCLEOTIDE SEQUENCE [LARGE SCALE GENOMIC DNA]</scope>
    <source>
        <strain evidence="6 7">Gxj-6</strain>
    </source>
</reference>
<dbReference type="EC" id="3.1.1.61" evidence="2"/>
<protein>
    <recommendedName>
        <fullName evidence="2">protein-glutamate methylesterase</fullName>
        <ecNumber evidence="2">3.1.1.61</ecNumber>
    </recommendedName>
</protein>
<evidence type="ECO:0000259" key="5">
    <source>
        <dbReference type="PROSITE" id="PS50122"/>
    </source>
</evidence>